<dbReference type="Gene3D" id="3.40.50.150">
    <property type="entry name" value="Vaccinia Virus protein VP39"/>
    <property type="match status" value="1"/>
</dbReference>
<dbReference type="Proteomes" id="UP000184550">
    <property type="component" value="Unassembled WGS sequence"/>
</dbReference>
<dbReference type="SUPFAM" id="SSF52540">
    <property type="entry name" value="P-loop containing nucleoside triphosphate hydrolases"/>
    <property type="match status" value="1"/>
</dbReference>
<keyword evidence="7" id="KW-1185">Reference proteome</keyword>
<feature type="domain" description="Glycosyltransferase 2-like" evidence="3">
    <location>
        <begin position="839"/>
        <end position="999"/>
    </location>
</feature>
<accession>A0A7Z9BS66</accession>
<dbReference type="CDD" id="cd03801">
    <property type="entry name" value="GT4_PimA-like"/>
    <property type="match status" value="1"/>
</dbReference>
<dbReference type="Pfam" id="PF13847">
    <property type="entry name" value="Methyltransf_31"/>
    <property type="match status" value="1"/>
</dbReference>
<dbReference type="InterPro" id="IPR029044">
    <property type="entry name" value="Nucleotide-diphossugar_trans"/>
</dbReference>
<evidence type="ECO:0000256" key="1">
    <source>
        <dbReference type="SAM" id="Coils"/>
    </source>
</evidence>
<feature type="domain" description="Methyltransferase" evidence="5">
    <location>
        <begin position="1905"/>
        <end position="2008"/>
    </location>
</feature>
<evidence type="ECO:0000259" key="5">
    <source>
        <dbReference type="Pfam" id="PF13847"/>
    </source>
</evidence>
<keyword evidence="6" id="KW-0808">Transferase</keyword>
<dbReference type="SUPFAM" id="SSF53448">
    <property type="entry name" value="Nucleotide-diphospho-sugar transferases"/>
    <property type="match status" value="2"/>
</dbReference>
<dbReference type="Gene3D" id="3.90.550.10">
    <property type="entry name" value="Spore Coat Polysaccharide Biosynthesis Protein SpsA, Chain A"/>
    <property type="match status" value="2"/>
</dbReference>
<dbReference type="Pfam" id="PF13469">
    <property type="entry name" value="Sulfotransfer_3"/>
    <property type="match status" value="1"/>
</dbReference>
<dbReference type="SUPFAM" id="SSF53335">
    <property type="entry name" value="S-adenosyl-L-methionine-dependent methyltransferases"/>
    <property type="match status" value="1"/>
</dbReference>
<feature type="domain" description="Glycosyltransferase 2-like" evidence="3">
    <location>
        <begin position="1099"/>
        <end position="1220"/>
    </location>
</feature>
<dbReference type="SUPFAM" id="SSF57997">
    <property type="entry name" value="Tropomyosin"/>
    <property type="match status" value="1"/>
</dbReference>
<comment type="caution">
    <text evidence="6">The sequence shown here is derived from an EMBL/GenBank/DDBJ whole genome shotgun (WGS) entry which is preliminary data.</text>
</comment>
<dbReference type="Gene3D" id="3.40.50.300">
    <property type="entry name" value="P-loop containing nucleotide triphosphate hydrolases"/>
    <property type="match status" value="1"/>
</dbReference>
<dbReference type="CDD" id="cd02440">
    <property type="entry name" value="AdoMet_MTases"/>
    <property type="match status" value="1"/>
</dbReference>
<dbReference type="PANTHER" id="PTHR43179">
    <property type="entry name" value="RHAMNOSYLTRANSFERASE WBBL"/>
    <property type="match status" value="1"/>
</dbReference>
<sequence length="2140" mass="244526">MMNTTSKPSPILIIAGMHRSGTSLTASLLQNLGVNIGKQLVGADYGNIKGHFENINFVDFHKSIFKSHNIDELGCIFPEEISLTEADVETAKQLIEINQESDSPWGWKDPRTTLFLDFWHQLLPQAHFIFVYRSPWEVIDSLYRRATDVTLLDHPELAMQMWNRYNRKVLDFYQKYPDHCLLANVYTIGNQTADFIQKINHKFKLNLPCEFSNQFEPSLLVNRILATPKPLFIKAHFPEAIELYQNLEATAYPLSSHLTASELESLNQPLSADWMFEDWAKLRKLEKSQSALVKDLDILLKDRDILQTDIEQWQERFQDAVERLIKTENLLGQTQLKLNGTESQAQEAIAKLISTEEELGKTQGELEGFKAQFQKAVDKLVATEKELGQTQGQLQAVDAKYQEVLARCIQTETELGHTQFQLQELSIQHQDLSIQYQDGLTKLLALEEELGKTQLKLLGAESKFQQALNKIFSLEEELGKAQQEVVAMKSSKFWKLRDKWLGVKRILRPYRRRLIYAIDFPLNWELTGFTEKFLNISGWCFSTGNRPPKAVRARIGTNIFKGEYGIEREDVAEIQPTYSQAKSSGFYIQIRVPQGNSLVELETQERNGKWKVFASYPLTVSTLGASFDVPVQWEQRQGQILFAGWCCHPNHRITQLKLICGNQWVICAYGLRRADVGQVFPSWVGSAESGFEALIDLPSGNWKISLEAHLETGEILIYNCPQTLQVSRYGLLEKSTVKAKQISRYTLAIQKRIAERKQRLGRLLPMPWEIPAIIRQMRQMYRQTNAPLGDILPPQGFELPQSVDPYNAWLEANQWTERSLNYLTTRLAAYSSETLPKISVVMPVYNPPLEFLEKAIQSVINQVYSNWELCIADDCSPDAQVAEFLNKIAEKDSRIKFLFRTENGNISAATNSAASQATGEFIAFLDNDDELTPDALGEMALYLTQYPETDFLYSDDDKIDPEGKRFAPQFKPDWSPQLLLSYMYMGHLLVVRRSIFEQLGGFRIGFEGSQDYDFALRATEVSRHIGHLPLVLYHWRTAPGSTAVSGAAKPASFDAGKHAIQEALTRRQSLGKVYQPNWASELNLGIFAHQFPDQGPSVTIIIPTKNQLKLLQACVESIQKTTYQNYQVLIIDNESDDPKTLEYLNKINSEKIAILQIANNGKFNFAAINNRAVEQVNSDYVLFLNNDTEVINSHWLSQMIGYAQMQGVGAVGARLIYPDDRIQHAGILHGLHHGLAGHAFKLSHRQDFGYLAYSKVVRNYSAVTAACLLTPRQLFLDLGGFNQTDFAVAYNDVDYGYRLFEQGYQSVYCPEAELIHREGTSRGYKDDPKEVAKFRRQYANKIDPFYNPNLSLANEWFQIQPRRYQLKSTANFQPIPKVLMCTNALEYTGAPLHQFEIAVKLASEGKIEPVIFCVDDGPLRYAYEQQGIRVIVREHPLANLYQRETYDIAIQALGEELELEQFDIVYANTLENFFMVDCAQQKAVPCVWNVHESEPWQTYFDGLGSEIAARALECFQFPYRVIFVADATRNLYQPLNSNHNFTVIHNGLDIQRLFQASEQFTKTEARNTLNIGEDEIVILLLGTVCERKGQKDLVKALPLLSSQYHHKIRCFIVGDRPSIYSTELAQLVNQLPEPLKQRLTVVSETPETAQYFRAADIFVCTSRIESYPRVIMEAMGYNLPIITTPVFGIPEQVRPEINGLFYTPHQPEELAKSLTLLLEDQELRQQFAENSQYVLESLNTFEEMTQSYLEIFQESYFINPYPDQTVSPNLQPLEPLDLPIEESTPEVFYEIESVPELEENIPEIEVDIPEIESNIPEIEVDIPEIESNIPEVEAEIESNIPESQPPEAQAKNYWETNPTAAASQWVSNPIVADTIHQRMSGGQTKKYWLRWLIGDYFAGQTFNNLISLGCGIGNHEILMAELEFVQQIDAFDFSEASLEIARRDAIEAGVQVNFYQDDFNTFTLNPDIKYDVAFCSGSLHHVRELERFLEIVHKALHPQGYFIINEYVGANYCIYDKHQMEIINRLYKCFHKLIRSGVMEKKFINPSIHQVFASDPSEAVRSQLILPFIQYYFDIELFNPFGGGILHPMYPLLDHNQFLPGDPKGETIIKLLLEFEQILMEIPGGLESDFCLCVLRPKRF</sequence>
<gene>
    <name evidence="6" type="ORF">PL8927_720057</name>
</gene>
<dbReference type="InterPro" id="IPR027417">
    <property type="entry name" value="P-loop_NTPase"/>
</dbReference>
<evidence type="ECO:0000313" key="6">
    <source>
        <dbReference type="EMBL" id="VXD21528.1"/>
    </source>
</evidence>
<dbReference type="Pfam" id="PF13439">
    <property type="entry name" value="Glyco_transf_4"/>
    <property type="match status" value="1"/>
</dbReference>
<name>A0A7Z9BS66_9CYAN</name>
<dbReference type="Gene3D" id="3.40.50.2000">
    <property type="entry name" value="Glycogen Phosphorylase B"/>
    <property type="match status" value="2"/>
</dbReference>
<dbReference type="InterPro" id="IPR025714">
    <property type="entry name" value="Methyltranfer_dom"/>
</dbReference>
<evidence type="ECO:0000313" key="7">
    <source>
        <dbReference type="Proteomes" id="UP000184550"/>
    </source>
</evidence>
<dbReference type="EMBL" id="CZCU02000149">
    <property type="protein sequence ID" value="VXD21528.1"/>
    <property type="molecule type" value="Genomic_DNA"/>
</dbReference>
<feature type="domain" description="Glycosyltransferase subfamily 4-like N-terminal" evidence="4">
    <location>
        <begin position="1389"/>
        <end position="1552"/>
    </location>
</feature>
<organism evidence="6 7">
    <name type="scientific">Planktothrix serta PCC 8927</name>
    <dbReference type="NCBI Taxonomy" id="671068"/>
    <lineage>
        <taxon>Bacteria</taxon>
        <taxon>Bacillati</taxon>
        <taxon>Cyanobacteriota</taxon>
        <taxon>Cyanophyceae</taxon>
        <taxon>Oscillatoriophycideae</taxon>
        <taxon>Oscillatoriales</taxon>
        <taxon>Microcoleaceae</taxon>
        <taxon>Planktothrix</taxon>
    </lineage>
</organism>
<evidence type="ECO:0000259" key="2">
    <source>
        <dbReference type="Pfam" id="PF00534"/>
    </source>
</evidence>
<feature type="domain" description="Glycosyl transferase family 1" evidence="2">
    <location>
        <begin position="1562"/>
        <end position="1731"/>
    </location>
</feature>
<keyword evidence="1" id="KW-0175">Coiled coil</keyword>
<protein>
    <submittedName>
        <fullName evidence="6">Glycosyl transferase, group 2 family protein</fullName>
    </submittedName>
</protein>
<reference evidence="6" key="1">
    <citation type="submission" date="2019-10" db="EMBL/GenBank/DDBJ databases">
        <authorList>
            <consortium name="Genoscope - CEA"/>
            <person name="William W."/>
        </authorList>
    </citation>
    <scope>NUCLEOTIDE SEQUENCE [LARGE SCALE GENOMIC DNA]</scope>
    <source>
        <strain evidence="6">BBR_PRJEB10992</strain>
    </source>
</reference>
<proteinExistence type="predicted"/>
<feature type="coiled-coil region" evidence="1">
    <location>
        <begin position="296"/>
        <end position="358"/>
    </location>
</feature>
<dbReference type="InterPro" id="IPR001296">
    <property type="entry name" value="Glyco_trans_1"/>
</dbReference>
<dbReference type="InterPro" id="IPR028098">
    <property type="entry name" value="Glyco_trans_4-like_N"/>
</dbReference>
<evidence type="ECO:0000259" key="4">
    <source>
        <dbReference type="Pfam" id="PF13439"/>
    </source>
</evidence>
<dbReference type="Pfam" id="PF00534">
    <property type="entry name" value="Glycos_transf_1"/>
    <property type="match status" value="1"/>
</dbReference>
<dbReference type="CDD" id="cd04186">
    <property type="entry name" value="GT_2_like_c"/>
    <property type="match status" value="1"/>
</dbReference>
<dbReference type="SUPFAM" id="SSF53756">
    <property type="entry name" value="UDP-Glycosyltransferase/glycogen phosphorylase"/>
    <property type="match status" value="1"/>
</dbReference>
<evidence type="ECO:0000259" key="3">
    <source>
        <dbReference type="Pfam" id="PF00535"/>
    </source>
</evidence>
<dbReference type="InterPro" id="IPR001173">
    <property type="entry name" value="Glyco_trans_2-like"/>
</dbReference>
<dbReference type="CDD" id="cd04184">
    <property type="entry name" value="GT2_RfbC_Mx_like"/>
    <property type="match status" value="1"/>
</dbReference>
<dbReference type="InterPro" id="IPR029063">
    <property type="entry name" value="SAM-dependent_MTases_sf"/>
</dbReference>
<dbReference type="Pfam" id="PF00535">
    <property type="entry name" value="Glycos_transf_2"/>
    <property type="match status" value="2"/>
</dbReference>
<feature type="coiled-coil region" evidence="1">
    <location>
        <begin position="457"/>
        <end position="484"/>
    </location>
</feature>
<dbReference type="PANTHER" id="PTHR43179:SF7">
    <property type="entry name" value="RHAMNOSYLTRANSFERASE WBBL"/>
    <property type="match status" value="1"/>
</dbReference>
<dbReference type="GO" id="GO:0016757">
    <property type="term" value="F:glycosyltransferase activity"/>
    <property type="evidence" value="ECO:0007669"/>
    <property type="project" value="UniProtKB-KW"/>
</dbReference>